<dbReference type="Ensembl" id="ENSEBUT00000013261.1">
    <property type="protein sequence ID" value="ENSEBUP00000012687.1"/>
    <property type="gene ID" value="ENSEBUG00000008065.1"/>
</dbReference>
<accession>A0A8C4QAU5</accession>
<organism evidence="3 4">
    <name type="scientific">Eptatretus burgeri</name>
    <name type="common">Inshore hagfish</name>
    <dbReference type="NCBI Taxonomy" id="7764"/>
    <lineage>
        <taxon>Eukaryota</taxon>
        <taxon>Metazoa</taxon>
        <taxon>Chordata</taxon>
        <taxon>Craniata</taxon>
        <taxon>Vertebrata</taxon>
        <taxon>Cyclostomata</taxon>
        <taxon>Myxini</taxon>
        <taxon>Myxiniformes</taxon>
        <taxon>Myxinidae</taxon>
        <taxon>Eptatretinae</taxon>
        <taxon>Eptatretus</taxon>
    </lineage>
</organism>
<dbReference type="Proteomes" id="UP000694388">
    <property type="component" value="Unplaced"/>
</dbReference>
<dbReference type="GeneTree" id="ENSGT00940000162447"/>
<dbReference type="GO" id="GO:0032502">
    <property type="term" value="P:developmental process"/>
    <property type="evidence" value="ECO:0007669"/>
    <property type="project" value="TreeGrafter"/>
</dbReference>
<keyword evidence="4" id="KW-1185">Reference proteome</keyword>
<evidence type="ECO:0000313" key="3">
    <source>
        <dbReference type="Ensembl" id="ENSEBUP00000012687.1"/>
    </source>
</evidence>
<proteinExistence type="predicted"/>
<dbReference type="SUPFAM" id="SSF47459">
    <property type="entry name" value="HLH, helix-loop-helix DNA-binding domain"/>
    <property type="match status" value="1"/>
</dbReference>
<evidence type="ECO:0000259" key="2">
    <source>
        <dbReference type="PROSITE" id="PS50888"/>
    </source>
</evidence>
<dbReference type="Pfam" id="PF00010">
    <property type="entry name" value="HLH"/>
    <property type="match status" value="1"/>
</dbReference>
<dbReference type="Gene3D" id="4.10.280.10">
    <property type="entry name" value="Helix-loop-helix DNA-binding domain"/>
    <property type="match status" value="1"/>
</dbReference>
<dbReference type="PANTHER" id="PTHR23349">
    <property type="entry name" value="BASIC HELIX-LOOP-HELIX TRANSCRIPTION FACTOR, TWIST"/>
    <property type="match status" value="1"/>
</dbReference>
<dbReference type="CDD" id="cd19710">
    <property type="entry name" value="bHLH_TS_TCF24"/>
    <property type="match status" value="1"/>
</dbReference>
<dbReference type="AlphaFoldDB" id="A0A8C4QAU5"/>
<dbReference type="InterPro" id="IPR050283">
    <property type="entry name" value="E-box_TF_Regulators"/>
</dbReference>
<feature type="domain" description="BHLH" evidence="2">
    <location>
        <begin position="46"/>
        <end position="98"/>
    </location>
</feature>
<dbReference type="PROSITE" id="PS50888">
    <property type="entry name" value="BHLH"/>
    <property type="match status" value="1"/>
</dbReference>
<evidence type="ECO:0000256" key="1">
    <source>
        <dbReference type="SAM" id="MobiDB-lite"/>
    </source>
</evidence>
<reference evidence="3" key="2">
    <citation type="submission" date="2025-09" db="UniProtKB">
        <authorList>
            <consortium name="Ensembl"/>
        </authorList>
    </citation>
    <scope>IDENTIFICATION</scope>
</reference>
<dbReference type="SMART" id="SM00353">
    <property type="entry name" value="HLH"/>
    <property type="match status" value="1"/>
</dbReference>
<dbReference type="PANTHER" id="PTHR23349:SF111">
    <property type="entry name" value="BHLH DOMAIN-CONTAINING PROTEIN"/>
    <property type="match status" value="1"/>
</dbReference>
<name>A0A8C4QAU5_EPTBU</name>
<sequence>MLERECTDGPVAGSGDTDGVTASSASRVPDLGSGKGSSVPGLRPGRPAVANAARERSRVKTLRQAFQELQRTLPAVPPDTKLSKLDVLLLASTYIAHLTRTLRGDGDRAGSLRQRASYLHPVKVQYRRALDTEHTHTHR</sequence>
<dbReference type="InterPro" id="IPR011598">
    <property type="entry name" value="bHLH_dom"/>
</dbReference>
<reference evidence="3" key="1">
    <citation type="submission" date="2025-08" db="UniProtKB">
        <authorList>
            <consortium name="Ensembl"/>
        </authorList>
    </citation>
    <scope>IDENTIFICATION</scope>
</reference>
<evidence type="ECO:0000313" key="4">
    <source>
        <dbReference type="Proteomes" id="UP000694388"/>
    </source>
</evidence>
<dbReference type="InterPro" id="IPR036638">
    <property type="entry name" value="HLH_DNA-bd_sf"/>
</dbReference>
<protein>
    <submittedName>
        <fullName evidence="3">Transcription factor 24</fullName>
    </submittedName>
</protein>
<dbReference type="GO" id="GO:0000977">
    <property type="term" value="F:RNA polymerase II transcription regulatory region sequence-specific DNA binding"/>
    <property type="evidence" value="ECO:0007669"/>
    <property type="project" value="TreeGrafter"/>
</dbReference>
<dbReference type="GO" id="GO:0046983">
    <property type="term" value="F:protein dimerization activity"/>
    <property type="evidence" value="ECO:0007669"/>
    <property type="project" value="InterPro"/>
</dbReference>
<feature type="region of interest" description="Disordered" evidence="1">
    <location>
        <begin position="1"/>
        <end position="56"/>
    </location>
</feature>
<dbReference type="GO" id="GO:0000981">
    <property type="term" value="F:DNA-binding transcription factor activity, RNA polymerase II-specific"/>
    <property type="evidence" value="ECO:0007669"/>
    <property type="project" value="TreeGrafter"/>
</dbReference>